<dbReference type="InterPro" id="IPR008979">
    <property type="entry name" value="Galactose-bd-like_sf"/>
</dbReference>
<evidence type="ECO:0000256" key="3">
    <source>
        <dbReference type="ARBA" id="ARBA00022729"/>
    </source>
</evidence>
<evidence type="ECO:0000256" key="11">
    <source>
        <dbReference type="SAM" id="MobiDB-lite"/>
    </source>
</evidence>
<comment type="similarity">
    <text evidence="9">Belongs to the SLP1 family.</text>
</comment>
<feature type="compositionally biased region" description="Polar residues" evidence="11">
    <location>
        <begin position="484"/>
        <end position="494"/>
    </location>
</feature>
<evidence type="ECO:0000256" key="1">
    <source>
        <dbReference type="ARBA" id="ARBA00004389"/>
    </source>
</evidence>
<comment type="caution">
    <text evidence="14">The sequence shown here is derived from an EMBL/GenBank/DDBJ whole genome shotgun (WGS) entry which is preliminary data.</text>
</comment>
<evidence type="ECO:0000256" key="10">
    <source>
        <dbReference type="ARBA" id="ARBA00064635"/>
    </source>
</evidence>
<protein>
    <recommendedName>
        <fullName evidence="13">SUN domain-containing protein</fullName>
    </recommendedName>
</protein>
<keyword evidence="4" id="KW-0256">Endoplasmic reticulum</keyword>
<feature type="compositionally biased region" description="Basic residues" evidence="11">
    <location>
        <begin position="524"/>
        <end position="534"/>
    </location>
</feature>
<feature type="domain" description="SUN" evidence="13">
    <location>
        <begin position="123"/>
        <end position="284"/>
    </location>
</feature>
<evidence type="ECO:0000256" key="8">
    <source>
        <dbReference type="ARBA" id="ARBA00046288"/>
    </source>
</evidence>
<keyword evidence="2 12" id="KW-0812">Transmembrane</keyword>
<accession>A0AA88U082</accession>
<feature type="region of interest" description="Disordered" evidence="11">
    <location>
        <begin position="465"/>
        <end position="494"/>
    </location>
</feature>
<dbReference type="Proteomes" id="UP001187343">
    <property type="component" value="Unassembled WGS sequence"/>
</dbReference>
<evidence type="ECO:0000256" key="7">
    <source>
        <dbReference type="ARBA" id="ARBA00023180"/>
    </source>
</evidence>
<dbReference type="EMBL" id="JAUYZG010000008">
    <property type="protein sequence ID" value="KAK2901507.1"/>
    <property type="molecule type" value="Genomic_DNA"/>
</dbReference>
<gene>
    <name evidence="14" type="ORF">Q8A67_009622</name>
</gene>
<name>A0AA88U082_9TELE</name>
<evidence type="ECO:0000256" key="9">
    <source>
        <dbReference type="ARBA" id="ARBA00061226"/>
    </source>
</evidence>
<evidence type="ECO:0000256" key="12">
    <source>
        <dbReference type="SAM" id="Phobius"/>
    </source>
</evidence>
<dbReference type="AlphaFoldDB" id="A0AA88U082"/>
<dbReference type="GO" id="GO:0005789">
    <property type="term" value="C:endoplasmic reticulum membrane"/>
    <property type="evidence" value="ECO:0007669"/>
    <property type="project" value="UniProtKB-SubCell"/>
</dbReference>
<evidence type="ECO:0000256" key="5">
    <source>
        <dbReference type="ARBA" id="ARBA00022989"/>
    </source>
</evidence>
<dbReference type="FunFam" id="2.60.120.260:FF:000099">
    <property type="entry name" value="Uncharacterized protein, isoform C"/>
    <property type="match status" value="1"/>
</dbReference>
<organism evidence="14 15">
    <name type="scientific">Cirrhinus molitorella</name>
    <name type="common">mud carp</name>
    <dbReference type="NCBI Taxonomy" id="172907"/>
    <lineage>
        <taxon>Eukaryota</taxon>
        <taxon>Metazoa</taxon>
        <taxon>Chordata</taxon>
        <taxon>Craniata</taxon>
        <taxon>Vertebrata</taxon>
        <taxon>Euteleostomi</taxon>
        <taxon>Actinopterygii</taxon>
        <taxon>Neopterygii</taxon>
        <taxon>Teleostei</taxon>
        <taxon>Ostariophysi</taxon>
        <taxon>Cypriniformes</taxon>
        <taxon>Cyprinidae</taxon>
        <taxon>Labeoninae</taxon>
        <taxon>Labeonini</taxon>
        <taxon>Cirrhinus</taxon>
    </lineage>
</organism>
<sequence length="555" mass="61659">MNIHVCSAQRHRKSQSPNISEHRDCSSSDSCSAESVITDASRAACDAENLPYDPQLSSFPAVKENVSVRETRKPRNRTNASHILKDQGSSGSADSDPSVPCRDQEEIPTFEEWTKIMMEVENEKSQITHVSNGLHAAGKKLQQTFTNYASVECGAKILSSNPEAKSTSAILMENMDMYMLNPCNNKIWFIIELCQPIQVKQLDIANFEIFSSNPKDFLVSISDRYPNKKWLKLGTFHARDERTVQSFPLDEHLFAKYIKVELLSHFGSEHFCPLSLIRVFGTSMMEEYEMNILQRLLDLAAVYVHVLLSSKPMFQDQRQTDSIQSLQVQLENVTQLVLSLSVSVSRLQQEVSDRQSYILLCLLLCVLLGLLICVNYGQISESPAVDSQRSCCSDRDELLPLRRRASDPLSLSSLHTPDGGSGESSSCKQWEDRPAARKKKHKVKLSKGPETLTAPSLAVGIPQISVGPLGLETGPHPDGRDLMSDNSSEGSSQADETLFCGIGSCARLCETLPAPKRWTQSRSQHQRGSRRSQHLHQPPQRSGPPLGSGPTPNPL</sequence>
<feature type="transmembrane region" description="Helical" evidence="12">
    <location>
        <begin position="356"/>
        <end position="377"/>
    </location>
</feature>
<dbReference type="PROSITE" id="PS51469">
    <property type="entry name" value="SUN"/>
    <property type="match status" value="1"/>
</dbReference>
<evidence type="ECO:0000256" key="2">
    <source>
        <dbReference type="ARBA" id="ARBA00022692"/>
    </source>
</evidence>
<proteinExistence type="inferred from homology"/>
<dbReference type="GO" id="GO:0034975">
    <property type="term" value="P:protein folding in endoplasmic reticulum"/>
    <property type="evidence" value="ECO:0007669"/>
    <property type="project" value="TreeGrafter"/>
</dbReference>
<evidence type="ECO:0000256" key="6">
    <source>
        <dbReference type="ARBA" id="ARBA00023136"/>
    </source>
</evidence>
<dbReference type="Pfam" id="PF07738">
    <property type="entry name" value="Sad1_UNC"/>
    <property type="match status" value="1"/>
</dbReference>
<feature type="compositionally biased region" description="Basic residues" evidence="11">
    <location>
        <begin position="436"/>
        <end position="445"/>
    </location>
</feature>
<comment type="subcellular location">
    <subcellularLocation>
        <location evidence="8">Endomembrane system</location>
        <topology evidence="8">Single-pass type I membrane protein</topology>
    </subcellularLocation>
    <subcellularLocation>
        <location evidence="1">Endoplasmic reticulum membrane</location>
        <topology evidence="1">Single-pass membrane protein</topology>
    </subcellularLocation>
</comment>
<feature type="region of interest" description="Disordered" evidence="11">
    <location>
        <begin position="513"/>
        <end position="555"/>
    </location>
</feature>
<dbReference type="Gene3D" id="2.60.120.260">
    <property type="entry name" value="Galactose-binding domain-like"/>
    <property type="match status" value="1"/>
</dbReference>
<evidence type="ECO:0000313" key="14">
    <source>
        <dbReference type="EMBL" id="KAK2901507.1"/>
    </source>
</evidence>
<evidence type="ECO:0000256" key="4">
    <source>
        <dbReference type="ARBA" id="ARBA00022824"/>
    </source>
</evidence>
<keyword evidence="6 12" id="KW-0472">Membrane</keyword>
<evidence type="ECO:0000259" key="13">
    <source>
        <dbReference type="PROSITE" id="PS51469"/>
    </source>
</evidence>
<evidence type="ECO:0000313" key="15">
    <source>
        <dbReference type="Proteomes" id="UP001187343"/>
    </source>
</evidence>
<feature type="compositionally biased region" description="Polar residues" evidence="11">
    <location>
        <begin position="77"/>
        <end position="95"/>
    </location>
</feature>
<keyword evidence="3" id="KW-0732">Signal</keyword>
<dbReference type="PANTHER" id="PTHR12953">
    <property type="entry name" value="MEMBRANE PROTEIN CH1 RELATED"/>
    <property type="match status" value="1"/>
</dbReference>
<dbReference type="InterPro" id="IPR012919">
    <property type="entry name" value="SUN_dom"/>
</dbReference>
<feature type="region of interest" description="Disordered" evidence="11">
    <location>
        <begin position="1"/>
        <end position="30"/>
    </location>
</feature>
<reference evidence="14" key="1">
    <citation type="submission" date="2023-08" db="EMBL/GenBank/DDBJ databases">
        <title>Chromosome-level Genome Assembly of mud carp (Cirrhinus molitorella).</title>
        <authorList>
            <person name="Liu H."/>
        </authorList>
    </citation>
    <scope>NUCLEOTIDE SEQUENCE</scope>
    <source>
        <strain evidence="14">Prfri</strain>
        <tissue evidence="14">Muscle</tissue>
    </source>
</reference>
<feature type="region of interest" description="Disordered" evidence="11">
    <location>
        <begin position="409"/>
        <end position="449"/>
    </location>
</feature>
<feature type="region of interest" description="Disordered" evidence="11">
    <location>
        <begin position="65"/>
        <end position="102"/>
    </location>
</feature>
<dbReference type="SUPFAM" id="SSF49785">
    <property type="entry name" value="Galactose-binding domain-like"/>
    <property type="match status" value="1"/>
</dbReference>
<keyword evidence="5 12" id="KW-1133">Transmembrane helix</keyword>
<dbReference type="InterPro" id="IPR045120">
    <property type="entry name" value="Suco/Slp1-like"/>
</dbReference>
<dbReference type="PANTHER" id="PTHR12953:SF0">
    <property type="entry name" value="SUN DOMAIN-CONTAINING OSSIFICATION FACTOR"/>
    <property type="match status" value="1"/>
</dbReference>
<comment type="subunit">
    <text evidence="10">Interacts with EMP65.</text>
</comment>
<keyword evidence="7" id="KW-0325">Glycoprotein</keyword>
<keyword evidence="15" id="KW-1185">Reference proteome</keyword>
<dbReference type="GO" id="GO:0046850">
    <property type="term" value="P:regulation of bone remodeling"/>
    <property type="evidence" value="ECO:0007669"/>
    <property type="project" value="TreeGrafter"/>
</dbReference>